<evidence type="ECO:0000313" key="2">
    <source>
        <dbReference type="Proteomes" id="UP000828251"/>
    </source>
</evidence>
<comment type="caution">
    <text evidence="1">The sequence shown here is derived from an EMBL/GenBank/DDBJ whole genome shotgun (WGS) entry which is preliminary data.</text>
</comment>
<dbReference type="Proteomes" id="UP000828251">
    <property type="component" value="Unassembled WGS sequence"/>
</dbReference>
<name>A0A9D3W4N4_9ROSI</name>
<accession>A0A9D3W4N4</accession>
<evidence type="ECO:0000313" key="1">
    <source>
        <dbReference type="EMBL" id="KAH1108005.1"/>
    </source>
</evidence>
<dbReference type="AlphaFoldDB" id="A0A9D3W4N4"/>
<dbReference type="OrthoDB" id="996639at2759"/>
<reference evidence="1 2" key="1">
    <citation type="journal article" date="2021" name="Plant Biotechnol. J.">
        <title>Multi-omics assisted identification of the key and species-specific regulatory components of drought-tolerant mechanisms in Gossypium stocksii.</title>
        <authorList>
            <person name="Yu D."/>
            <person name="Ke L."/>
            <person name="Zhang D."/>
            <person name="Wu Y."/>
            <person name="Sun Y."/>
            <person name="Mei J."/>
            <person name="Sun J."/>
            <person name="Sun Y."/>
        </authorList>
    </citation>
    <scope>NUCLEOTIDE SEQUENCE [LARGE SCALE GENOMIC DNA]</scope>
    <source>
        <strain evidence="2">cv. E1</strain>
        <tissue evidence="1">Leaf</tissue>
    </source>
</reference>
<keyword evidence="2" id="KW-1185">Reference proteome</keyword>
<gene>
    <name evidence="1" type="ORF">J1N35_011773</name>
</gene>
<dbReference type="EMBL" id="JAIQCV010000004">
    <property type="protein sequence ID" value="KAH1108005.1"/>
    <property type="molecule type" value="Genomic_DNA"/>
</dbReference>
<organism evidence="1 2">
    <name type="scientific">Gossypium stocksii</name>
    <dbReference type="NCBI Taxonomy" id="47602"/>
    <lineage>
        <taxon>Eukaryota</taxon>
        <taxon>Viridiplantae</taxon>
        <taxon>Streptophyta</taxon>
        <taxon>Embryophyta</taxon>
        <taxon>Tracheophyta</taxon>
        <taxon>Spermatophyta</taxon>
        <taxon>Magnoliopsida</taxon>
        <taxon>eudicotyledons</taxon>
        <taxon>Gunneridae</taxon>
        <taxon>Pentapetalae</taxon>
        <taxon>rosids</taxon>
        <taxon>malvids</taxon>
        <taxon>Malvales</taxon>
        <taxon>Malvaceae</taxon>
        <taxon>Malvoideae</taxon>
        <taxon>Gossypium</taxon>
    </lineage>
</organism>
<sequence length="120" mass="13707">MDKLKKSMKDAKESYDMLGEYIESRDFVIMALTSNRDSVQELLNSHKKKMKERINAPEAMVIALKKEIIATTKALNTKIDELERELALCRVVMKNGVSSAVLNYEDVSKPKEFSGDKVYM</sequence>
<protein>
    <submittedName>
        <fullName evidence="1">Uncharacterized protein</fullName>
    </submittedName>
</protein>
<proteinExistence type="predicted"/>